<evidence type="ECO:0000313" key="3">
    <source>
        <dbReference type="Proteomes" id="UP000199207"/>
    </source>
</evidence>
<feature type="region of interest" description="Disordered" evidence="1">
    <location>
        <begin position="31"/>
        <end position="54"/>
    </location>
</feature>
<sequence length="226" mass="23592">MFGGQLMMLGIVLAVFALLVVPSLTGNSSGAAASAGGAGAEPERASAAPAPDPTAEAFRAVRKGDCLSNHKAGAEWTSFVPRPVPCASGNAFVRVTGVVANAHNCPDGTGRAHFFYTDAGGRTTAVCFQREFRPGQCFVARLTDTPDGRVRMEEADLTVRLDCAATGTAIPEPHNTVLEITGVMPAPETEPARPCARSPQDGTTYWYWITNGDTELVCATHPEAAG</sequence>
<name>A0A1I1FGJ7_9ACTN</name>
<proteinExistence type="predicted"/>
<evidence type="ECO:0000256" key="1">
    <source>
        <dbReference type="SAM" id="MobiDB-lite"/>
    </source>
</evidence>
<reference evidence="2 3" key="1">
    <citation type="submission" date="2016-10" db="EMBL/GenBank/DDBJ databases">
        <authorList>
            <person name="de Groot N.N."/>
        </authorList>
    </citation>
    <scope>NUCLEOTIDE SEQUENCE [LARGE SCALE GENOMIC DNA]</scope>
    <source>
        <strain evidence="2 3">CGMCC 4.5739</strain>
    </source>
</reference>
<protein>
    <submittedName>
        <fullName evidence="2">Uncharacterized protein</fullName>
    </submittedName>
</protein>
<accession>A0A1I1FGJ7</accession>
<evidence type="ECO:0000313" key="2">
    <source>
        <dbReference type="EMBL" id="SFB96818.1"/>
    </source>
</evidence>
<dbReference type="AlphaFoldDB" id="A0A1I1FGJ7"/>
<dbReference type="EMBL" id="FOLM01000001">
    <property type="protein sequence ID" value="SFB96818.1"/>
    <property type="molecule type" value="Genomic_DNA"/>
</dbReference>
<keyword evidence="3" id="KW-1185">Reference proteome</keyword>
<dbReference type="Proteomes" id="UP000199207">
    <property type="component" value="Unassembled WGS sequence"/>
</dbReference>
<organism evidence="2 3">
    <name type="scientific">Streptomyces aidingensis</name>
    <dbReference type="NCBI Taxonomy" id="910347"/>
    <lineage>
        <taxon>Bacteria</taxon>
        <taxon>Bacillati</taxon>
        <taxon>Actinomycetota</taxon>
        <taxon>Actinomycetes</taxon>
        <taxon>Kitasatosporales</taxon>
        <taxon>Streptomycetaceae</taxon>
        <taxon>Streptomyces</taxon>
    </lineage>
</organism>
<gene>
    <name evidence="2" type="ORF">SAMN05421773_101674</name>
</gene>